<evidence type="ECO:0000256" key="6">
    <source>
        <dbReference type="ARBA" id="ARBA00022837"/>
    </source>
</evidence>
<evidence type="ECO:0000256" key="5">
    <source>
        <dbReference type="ARBA" id="ARBA00022801"/>
    </source>
</evidence>
<evidence type="ECO:0000313" key="9">
    <source>
        <dbReference type="Proteomes" id="UP000346198"/>
    </source>
</evidence>
<keyword evidence="4" id="KW-0732">Signal</keyword>
<dbReference type="InterPro" id="IPR050738">
    <property type="entry name" value="Sulfatase"/>
</dbReference>
<dbReference type="InterPro" id="IPR000917">
    <property type="entry name" value="Sulfatase_N"/>
</dbReference>
<dbReference type="Gene3D" id="3.40.720.10">
    <property type="entry name" value="Alkaline Phosphatase, subunit A"/>
    <property type="match status" value="1"/>
</dbReference>
<dbReference type="EMBL" id="CAAHFH010000001">
    <property type="protein sequence ID" value="VGO18648.1"/>
    <property type="molecule type" value="Genomic_DNA"/>
</dbReference>
<dbReference type="CDD" id="cd16144">
    <property type="entry name" value="ARS_like"/>
    <property type="match status" value="1"/>
</dbReference>
<dbReference type="SUPFAM" id="SSF53649">
    <property type="entry name" value="Alkaline phosphatase-like"/>
    <property type="match status" value="1"/>
</dbReference>
<dbReference type="InterPro" id="IPR017850">
    <property type="entry name" value="Alkaline_phosphatase_core_sf"/>
</dbReference>
<feature type="domain" description="Sulfatase N-terminal" evidence="7">
    <location>
        <begin position="10"/>
        <end position="330"/>
    </location>
</feature>
<keyword evidence="9" id="KW-1185">Reference proteome</keyword>
<evidence type="ECO:0000256" key="1">
    <source>
        <dbReference type="ARBA" id="ARBA00001913"/>
    </source>
</evidence>
<keyword evidence="3" id="KW-0479">Metal-binding</keyword>
<dbReference type="Pfam" id="PF00884">
    <property type="entry name" value="Sulfatase"/>
    <property type="match status" value="1"/>
</dbReference>
<dbReference type="PANTHER" id="PTHR42693">
    <property type="entry name" value="ARYLSULFATASE FAMILY MEMBER"/>
    <property type="match status" value="1"/>
</dbReference>
<gene>
    <name evidence="8" type="primary">atsA_69</name>
    <name evidence="8" type="ORF">SCARR_00701</name>
</gene>
<name>A0A6C2UEV8_9BACT</name>
<evidence type="ECO:0000256" key="2">
    <source>
        <dbReference type="ARBA" id="ARBA00008779"/>
    </source>
</evidence>
<dbReference type="PANTHER" id="PTHR42693:SF42">
    <property type="entry name" value="ARYLSULFATASE G"/>
    <property type="match status" value="1"/>
</dbReference>
<evidence type="ECO:0000256" key="4">
    <source>
        <dbReference type="ARBA" id="ARBA00022729"/>
    </source>
</evidence>
<accession>A0A6C2UEV8</accession>
<keyword evidence="6" id="KW-0106">Calcium</keyword>
<keyword evidence="5" id="KW-0378">Hydrolase</keyword>
<dbReference type="Gene3D" id="3.30.1120.10">
    <property type="match status" value="1"/>
</dbReference>
<dbReference type="GO" id="GO:0004065">
    <property type="term" value="F:arylsulfatase activity"/>
    <property type="evidence" value="ECO:0007669"/>
    <property type="project" value="TreeGrafter"/>
</dbReference>
<protein>
    <submittedName>
        <fullName evidence="8">Arylsulfatase</fullName>
    </submittedName>
</protein>
<evidence type="ECO:0000256" key="3">
    <source>
        <dbReference type="ARBA" id="ARBA00022723"/>
    </source>
</evidence>
<reference evidence="8 9" key="1">
    <citation type="submission" date="2019-04" db="EMBL/GenBank/DDBJ databases">
        <authorList>
            <person name="Van Vliet M D."/>
        </authorList>
    </citation>
    <scope>NUCLEOTIDE SEQUENCE [LARGE SCALE GENOMIC DNA]</scope>
    <source>
        <strain evidence="8 9">F21</strain>
    </source>
</reference>
<dbReference type="GO" id="GO:0046872">
    <property type="term" value="F:metal ion binding"/>
    <property type="evidence" value="ECO:0007669"/>
    <property type="project" value="UniProtKB-KW"/>
</dbReference>
<proteinExistence type="inferred from homology"/>
<evidence type="ECO:0000259" key="7">
    <source>
        <dbReference type="Pfam" id="PF00884"/>
    </source>
</evidence>
<evidence type="ECO:0000313" key="8">
    <source>
        <dbReference type="EMBL" id="VGO18648.1"/>
    </source>
</evidence>
<sequence>MQAAGVQAKPNIVFVLADDLGYGGLGCYGSTFAETPNIDRLAREGMRFTQGYACAPNCAPSRAAIVSGQYPTRTGILRVQDRFKSQKNHIKVVYPKNKHDLDLSTITIAEALKKEGYRTAFLGKWHMGHGEEFHASRQGFDLAIESAGKKHFGFKTIPKTDIPKDVYLADYLTDRSLEFIDACRKDDEPFFLYLAHYAIHIPLEAKKEYLDRFREKLGADANPVVLKAAAMTASLDDSVGRLIAKLESTGQLENTLFVFSSDNGGYASGGKKDPLSAFNVPFRGMKKDLYEGGIRVPYIFHWPGKIKPGTVCEEPIIGVDLYPTFVEFAGGKPETSQILDGESLWPCLLPNGNETLERDAIYWFFPNWTMFNEDKGEWFQGWRNAIRQGDYKLIEHVDGGKVELYNLSADPGEENDLSQSNPEKTAVLQRKLADWKKHTGAPAAVPNPNYTP</sequence>
<dbReference type="Proteomes" id="UP000346198">
    <property type="component" value="Unassembled WGS sequence"/>
</dbReference>
<comment type="similarity">
    <text evidence="2">Belongs to the sulfatase family.</text>
</comment>
<dbReference type="AlphaFoldDB" id="A0A6C2UEV8"/>
<comment type="cofactor">
    <cofactor evidence="1">
        <name>Ca(2+)</name>
        <dbReference type="ChEBI" id="CHEBI:29108"/>
    </cofactor>
</comment>
<organism evidence="8 9">
    <name type="scientific">Pontiella sulfatireligans</name>
    <dbReference type="NCBI Taxonomy" id="2750658"/>
    <lineage>
        <taxon>Bacteria</taxon>
        <taxon>Pseudomonadati</taxon>
        <taxon>Kiritimatiellota</taxon>
        <taxon>Kiritimatiellia</taxon>
        <taxon>Kiritimatiellales</taxon>
        <taxon>Pontiellaceae</taxon>
        <taxon>Pontiella</taxon>
    </lineage>
</organism>